<reference evidence="2" key="1">
    <citation type="submission" date="2022-11" db="UniProtKB">
        <authorList>
            <consortium name="WormBaseParasite"/>
        </authorList>
    </citation>
    <scope>IDENTIFICATION</scope>
</reference>
<keyword evidence="1" id="KW-1185">Reference proteome</keyword>
<accession>A0A914QKR1</accession>
<protein>
    <submittedName>
        <fullName evidence="2">Uncharacterized protein</fullName>
    </submittedName>
</protein>
<proteinExistence type="predicted"/>
<dbReference type="Proteomes" id="UP000887578">
    <property type="component" value="Unplaced"/>
</dbReference>
<sequence length="69" mass="8519">MEPSFREKFVYEINDVETGYKDFVEVYDKHIKETWRNLKEFAVNFDQRKTDFDKFETCFEKQNLGFYAN</sequence>
<evidence type="ECO:0000313" key="1">
    <source>
        <dbReference type="Proteomes" id="UP000887578"/>
    </source>
</evidence>
<dbReference type="AlphaFoldDB" id="A0A914QKR1"/>
<dbReference type="WBParaSite" id="PDA_v2.g2791.t1">
    <property type="protein sequence ID" value="PDA_v2.g2791.t1"/>
    <property type="gene ID" value="PDA_v2.g2791"/>
</dbReference>
<name>A0A914QKR1_9BILA</name>
<evidence type="ECO:0000313" key="2">
    <source>
        <dbReference type="WBParaSite" id="PDA_v2.g2791.t1"/>
    </source>
</evidence>
<organism evidence="1 2">
    <name type="scientific">Panagrolaimus davidi</name>
    <dbReference type="NCBI Taxonomy" id="227884"/>
    <lineage>
        <taxon>Eukaryota</taxon>
        <taxon>Metazoa</taxon>
        <taxon>Ecdysozoa</taxon>
        <taxon>Nematoda</taxon>
        <taxon>Chromadorea</taxon>
        <taxon>Rhabditida</taxon>
        <taxon>Tylenchina</taxon>
        <taxon>Panagrolaimomorpha</taxon>
        <taxon>Panagrolaimoidea</taxon>
        <taxon>Panagrolaimidae</taxon>
        <taxon>Panagrolaimus</taxon>
    </lineage>
</organism>